<organism evidence="3 4">
    <name type="scientific">Prorocentrum cordatum</name>
    <dbReference type="NCBI Taxonomy" id="2364126"/>
    <lineage>
        <taxon>Eukaryota</taxon>
        <taxon>Sar</taxon>
        <taxon>Alveolata</taxon>
        <taxon>Dinophyceae</taxon>
        <taxon>Prorocentrales</taxon>
        <taxon>Prorocentraceae</taxon>
        <taxon>Prorocentrum</taxon>
    </lineage>
</organism>
<feature type="compositionally biased region" description="Basic and acidic residues" evidence="2">
    <location>
        <begin position="376"/>
        <end position="388"/>
    </location>
</feature>
<feature type="region of interest" description="Disordered" evidence="2">
    <location>
        <begin position="363"/>
        <end position="398"/>
    </location>
</feature>
<protein>
    <recommendedName>
        <fullName evidence="5">Protein of centriole 5</fullName>
    </recommendedName>
</protein>
<feature type="coiled-coil region" evidence="1">
    <location>
        <begin position="91"/>
        <end position="118"/>
    </location>
</feature>
<evidence type="ECO:0008006" key="5">
    <source>
        <dbReference type="Google" id="ProtNLM"/>
    </source>
</evidence>
<comment type="caution">
    <text evidence="3">The sequence shown here is derived from an EMBL/GenBank/DDBJ whole genome shotgun (WGS) entry which is preliminary data.</text>
</comment>
<evidence type="ECO:0000313" key="4">
    <source>
        <dbReference type="Proteomes" id="UP001189429"/>
    </source>
</evidence>
<keyword evidence="4" id="KW-1185">Reference proteome</keyword>
<keyword evidence="1" id="KW-0175">Coiled coil</keyword>
<evidence type="ECO:0000256" key="1">
    <source>
        <dbReference type="SAM" id="Coils"/>
    </source>
</evidence>
<dbReference type="EMBL" id="CAUYUJ010020577">
    <property type="protein sequence ID" value="CAK0899270.1"/>
    <property type="molecule type" value="Genomic_DNA"/>
</dbReference>
<evidence type="ECO:0000313" key="3">
    <source>
        <dbReference type="EMBL" id="CAK0899270.1"/>
    </source>
</evidence>
<feature type="compositionally biased region" description="Low complexity" evidence="2">
    <location>
        <begin position="292"/>
        <end position="306"/>
    </location>
</feature>
<name>A0ABN9XI56_9DINO</name>
<feature type="non-terminal residue" evidence="3">
    <location>
        <position position="1"/>
    </location>
</feature>
<feature type="region of interest" description="Disordered" evidence="2">
    <location>
        <begin position="265"/>
        <end position="306"/>
    </location>
</feature>
<dbReference type="Proteomes" id="UP001189429">
    <property type="component" value="Unassembled WGS sequence"/>
</dbReference>
<evidence type="ECO:0000256" key="2">
    <source>
        <dbReference type="SAM" id="MobiDB-lite"/>
    </source>
</evidence>
<gene>
    <name evidence="3" type="ORF">PCOR1329_LOCUS76830</name>
</gene>
<feature type="compositionally biased region" description="Pro residues" evidence="2">
    <location>
        <begin position="389"/>
        <end position="398"/>
    </location>
</feature>
<proteinExistence type="predicted"/>
<accession>A0ABN9XI56</accession>
<feature type="coiled-coil region" evidence="1">
    <location>
        <begin position="156"/>
        <end position="183"/>
    </location>
</feature>
<sequence length="398" mass="45198">QAGVEVKRREGIRDAFLEEQTEKMGPLLQAQASRLEVQKELSKARAQMGDYRSSAKDKGKKLLLNMADTNDKNLLENFFGEWAKFVRQEKLEAEIVKAEGYEEKLAEAKQKIMDFRSKHLANARSAMQKNFQDAQLGSVATVFEAFKANLEESKRRHAEGESLKEHEERLKAYNAQARANAQKAMANMNAGNDAFLVEMVYNLWVEALVEYKKDKEAIDKQRALEKQMAEMMKRQNQGAMDMMKKMGAASETGLLAGVIKDLPTRVEGGRRRHQAGERGPGGQLKMKSSQLASMAQKSKANANSSSARMSELQDMQVLMFCFCFWKREIQVQRVKSYGRNRNQKREKELLGVKSLFKDFASKLDKTLDQDTVTPRLQDKSAARPKRESPPQPRSPQPP</sequence>
<reference evidence="3" key="1">
    <citation type="submission" date="2023-10" db="EMBL/GenBank/DDBJ databases">
        <authorList>
            <person name="Chen Y."/>
            <person name="Shah S."/>
            <person name="Dougan E. K."/>
            <person name="Thang M."/>
            <person name="Chan C."/>
        </authorList>
    </citation>
    <scope>NUCLEOTIDE SEQUENCE [LARGE SCALE GENOMIC DNA]</scope>
</reference>